<protein>
    <submittedName>
        <fullName evidence="13">TonB family protein</fullName>
    </submittedName>
</protein>
<keyword evidence="6 11" id="KW-0812">Transmembrane</keyword>
<keyword evidence="7" id="KW-0653">Protein transport</keyword>
<evidence type="ECO:0000256" key="8">
    <source>
        <dbReference type="ARBA" id="ARBA00022989"/>
    </source>
</evidence>
<dbReference type="NCBIfam" id="TIGR01352">
    <property type="entry name" value="tonB_Cterm"/>
    <property type="match status" value="1"/>
</dbReference>
<sequence length="228" mass="24164">MSFVDQPSGGRGFAFITAIAMQCLLLAVAASAFTAYRASSPPRGALPVATFTTPATTPAQPPPSEPASDASKNADQVQARQKPVPAAPLPPVSPGSNAAGKSWPIPAGKSAVSALPENIAGVETQLQITAEVPAPSAEDDLLARYAQRLRNLIHARRPRGLNQEGEVVVQFHLDRNGALQSSEIIRSSGNIRLDRLSLRMVRQAAPFPAADKEINDAQLTFQLPLHFH</sequence>
<dbReference type="GO" id="GO:0098797">
    <property type="term" value="C:plasma membrane protein complex"/>
    <property type="evidence" value="ECO:0007669"/>
    <property type="project" value="TreeGrafter"/>
</dbReference>
<dbReference type="InterPro" id="IPR051045">
    <property type="entry name" value="TonB-dependent_transducer"/>
</dbReference>
<evidence type="ECO:0000256" key="2">
    <source>
        <dbReference type="ARBA" id="ARBA00006555"/>
    </source>
</evidence>
<evidence type="ECO:0000256" key="6">
    <source>
        <dbReference type="ARBA" id="ARBA00022692"/>
    </source>
</evidence>
<dbReference type="AlphaFoldDB" id="A0A6I4T8J1"/>
<evidence type="ECO:0000256" key="3">
    <source>
        <dbReference type="ARBA" id="ARBA00022448"/>
    </source>
</evidence>
<feature type="compositionally biased region" description="Low complexity" evidence="10">
    <location>
        <begin position="47"/>
        <end position="58"/>
    </location>
</feature>
<dbReference type="Gene3D" id="3.30.1150.10">
    <property type="match status" value="1"/>
</dbReference>
<name>A0A6I4T8J1_9SPHN</name>
<keyword evidence="8 11" id="KW-1133">Transmembrane helix</keyword>
<keyword evidence="5" id="KW-0997">Cell inner membrane</keyword>
<dbReference type="EMBL" id="WTYT01000004">
    <property type="protein sequence ID" value="MXO66065.1"/>
    <property type="molecule type" value="Genomic_DNA"/>
</dbReference>
<reference evidence="13 14" key="1">
    <citation type="submission" date="2019-12" db="EMBL/GenBank/DDBJ databases">
        <title>Genomic-based taxomic classification of the family Erythrobacteraceae.</title>
        <authorList>
            <person name="Xu L."/>
        </authorList>
    </citation>
    <scope>NUCLEOTIDE SEQUENCE [LARGE SCALE GENOMIC DNA]</scope>
    <source>
        <strain evidence="13 14">LMG 29518</strain>
    </source>
</reference>
<keyword evidence="9 11" id="KW-0472">Membrane</keyword>
<dbReference type="PROSITE" id="PS52015">
    <property type="entry name" value="TONB_CTD"/>
    <property type="match status" value="1"/>
</dbReference>
<feature type="transmembrane region" description="Helical" evidence="11">
    <location>
        <begin position="12"/>
        <end position="36"/>
    </location>
</feature>
<dbReference type="Proteomes" id="UP000438476">
    <property type="component" value="Unassembled WGS sequence"/>
</dbReference>
<dbReference type="PANTHER" id="PTHR33446:SF2">
    <property type="entry name" value="PROTEIN TONB"/>
    <property type="match status" value="1"/>
</dbReference>
<evidence type="ECO:0000256" key="5">
    <source>
        <dbReference type="ARBA" id="ARBA00022519"/>
    </source>
</evidence>
<evidence type="ECO:0000313" key="13">
    <source>
        <dbReference type="EMBL" id="MXO66065.1"/>
    </source>
</evidence>
<dbReference type="Pfam" id="PF03544">
    <property type="entry name" value="TonB_C"/>
    <property type="match status" value="1"/>
</dbReference>
<feature type="compositionally biased region" description="Polar residues" evidence="10">
    <location>
        <begin position="70"/>
        <end position="79"/>
    </location>
</feature>
<evidence type="ECO:0000256" key="9">
    <source>
        <dbReference type="ARBA" id="ARBA00023136"/>
    </source>
</evidence>
<accession>A0A6I4T8J1</accession>
<feature type="domain" description="TonB C-terminal" evidence="12">
    <location>
        <begin position="139"/>
        <end position="228"/>
    </location>
</feature>
<dbReference type="InterPro" id="IPR006260">
    <property type="entry name" value="TonB/TolA_C"/>
</dbReference>
<proteinExistence type="inferred from homology"/>
<dbReference type="RefSeq" id="WP_160736513.1">
    <property type="nucleotide sequence ID" value="NZ_WTYT01000004.1"/>
</dbReference>
<dbReference type="GO" id="GO:0055085">
    <property type="term" value="P:transmembrane transport"/>
    <property type="evidence" value="ECO:0007669"/>
    <property type="project" value="InterPro"/>
</dbReference>
<dbReference type="PANTHER" id="PTHR33446">
    <property type="entry name" value="PROTEIN TONB-RELATED"/>
    <property type="match status" value="1"/>
</dbReference>
<comment type="caution">
    <text evidence="13">The sequence shown here is derived from an EMBL/GenBank/DDBJ whole genome shotgun (WGS) entry which is preliminary data.</text>
</comment>
<dbReference type="OrthoDB" id="7433592at2"/>
<dbReference type="InterPro" id="IPR037682">
    <property type="entry name" value="TonB_C"/>
</dbReference>
<organism evidence="13 14">
    <name type="scientific">Altericroceibacterium endophyticum</name>
    <dbReference type="NCBI Taxonomy" id="1808508"/>
    <lineage>
        <taxon>Bacteria</taxon>
        <taxon>Pseudomonadati</taxon>
        <taxon>Pseudomonadota</taxon>
        <taxon>Alphaproteobacteria</taxon>
        <taxon>Sphingomonadales</taxon>
        <taxon>Erythrobacteraceae</taxon>
        <taxon>Altericroceibacterium</taxon>
    </lineage>
</organism>
<dbReference type="GO" id="GO:0015031">
    <property type="term" value="P:protein transport"/>
    <property type="evidence" value="ECO:0007669"/>
    <property type="project" value="UniProtKB-KW"/>
</dbReference>
<evidence type="ECO:0000256" key="4">
    <source>
        <dbReference type="ARBA" id="ARBA00022475"/>
    </source>
</evidence>
<feature type="region of interest" description="Disordered" evidence="10">
    <location>
        <begin position="47"/>
        <end position="103"/>
    </location>
</feature>
<evidence type="ECO:0000256" key="7">
    <source>
        <dbReference type="ARBA" id="ARBA00022927"/>
    </source>
</evidence>
<keyword evidence="4" id="KW-1003">Cell membrane</keyword>
<dbReference type="GO" id="GO:0031992">
    <property type="term" value="F:energy transducer activity"/>
    <property type="evidence" value="ECO:0007669"/>
    <property type="project" value="TreeGrafter"/>
</dbReference>
<evidence type="ECO:0000256" key="10">
    <source>
        <dbReference type="SAM" id="MobiDB-lite"/>
    </source>
</evidence>
<evidence type="ECO:0000256" key="11">
    <source>
        <dbReference type="SAM" id="Phobius"/>
    </source>
</evidence>
<evidence type="ECO:0000313" key="14">
    <source>
        <dbReference type="Proteomes" id="UP000438476"/>
    </source>
</evidence>
<gene>
    <name evidence="13" type="ORF">GRI91_09895</name>
</gene>
<keyword evidence="3" id="KW-0813">Transport</keyword>
<evidence type="ECO:0000256" key="1">
    <source>
        <dbReference type="ARBA" id="ARBA00004383"/>
    </source>
</evidence>
<evidence type="ECO:0000259" key="12">
    <source>
        <dbReference type="PROSITE" id="PS52015"/>
    </source>
</evidence>
<comment type="subcellular location">
    <subcellularLocation>
        <location evidence="1">Cell inner membrane</location>
        <topology evidence="1">Single-pass membrane protein</topology>
        <orientation evidence="1">Periplasmic side</orientation>
    </subcellularLocation>
</comment>
<keyword evidence="14" id="KW-1185">Reference proteome</keyword>
<dbReference type="SUPFAM" id="SSF74653">
    <property type="entry name" value="TolA/TonB C-terminal domain"/>
    <property type="match status" value="1"/>
</dbReference>
<comment type="similarity">
    <text evidence="2">Belongs to the TonB family.</text>
</comment>